<dbReference type="AlphaFoldDB" id="A0A8H7F4H3"/>
<organism evidence="1 2">
    <name type="scientific">Agaricus bisporus var. burnettii</name>
    <dbReference type="NCBI Taxonomy" id="192524"/>
    <lineage>
        <taxon>Eukaryota</taxon>
        <taxon>Fungi</taxon>
        <taxon>Dikarya</taxon>
        <taxon>Basidiomycota</taxon>
        <taxon>Agaricomycotina</taxon>
        <taxon>Agaricomycetes</taxon>
        <taxon>Agaricomycetidae</taxon>
        <taxon>Agaricales</taxon>
        <taxon>Agaricineae</taxon>
        <taxon>Agaricaceae</taxon>
        <taxon>Agaricus</taxon>
    </lineage>
</organism>
<dbReference type="EMBL" id="JABXXO010000006">
    <property type="protein sequence ID" value="KAF7776668.1"/>
    <property type="molecule type" value="Genomic_DNA"/>
</dbReference>
<dbReference type="Proteomes" id="UP000629468">
    <property type="component" value="Unassembled WGS sequence"/>
</dbReference>
<proteinExistence type="predicted"/>
<comment type="caution">
    <text evidence="1">The sequence shown here is derived from an EMBL/GenBank/DDBJ whole genome shotgun (WGS) entry which is preliminary data.</text>
</comment>
<name>A0A8H7F4H3_AGABI</name>
<sequence length="198" mass="22859">MHRAVFRKMGRLSLGRERVGTISTLGQFPKRRADNLHEGWFPNDLSFHGQRRVVSKLQGGTRDNVRKRNSIYEPAWSLEEGELRQDPKSQQKLQWEQFRELKSRMSSAASRASREQQLRRLCKLEHQMAQVVSSKAIDEEIEKQVSNSLKGVKREADRILVEVEGSLLRSKAELYAKLWTTVRDSLTQCQNVTGVQVV</sequence>
<evidence type="ECO:0000313" key="2">
    <source>
        <dbReference type="Proteomes" id="UP000629468"/>
    </source>
</evidence>
<evidence type="ECO:0000313" key="1">
    <source>
        <dbReference type="EMBL" id="KAF7776668.1"/>
    </source>
</evidence>
<reference evidence="1 2" key="1">
    <citation type="journal article" name="Sci. Rep.">
        <title>Telomere-to-telomere assembled and centromere annotated genomes of the two main subspecies of the button mushroom Agaricus bisporus reveal especially polymorphic chromosome ends.</title>
        <authorList>
            <person name="Sonnenberg A.S.M."/>
            <person name="Sedaghat-Telgerd N."/>
            <person name="Lavrijssen B."/>
            <person name="Ohm R.A."/>
            <person name="Hendrickx P.M."/>
            <person name="Scholtmeijer K."/>
            <person name="Baars J.J.P."/>
            <person name="van Peer A."/>
        </authorList>
    </citation>
    <scope>NUCLEOTIDE SEQUENCE [LARGE SCALE GENOMIC DNA]</scope>
    <source>
        <strain evidence="1 2">H119_p4</strain>
    </source>
</reference>
<accession>A0A8H7F4H3</accession>
<gene>
    <name evidence="1" type="ORF">Agabi119p4_5061</name>
</gene>
<protein>
    <submittedName>
        <fullName evidence="1">Uncharacterized protein</fullName>
    </submittedName>
</protein>